<name>A0A7V8RHC5_9PSED</name>
<reference evidence="2 3" key="1">
    <citation type="submission" date="2019-06" db="EMBL/GenBank/DDBJ databases">
        <title>Analysis of the biodiversity of Brassica napus bacterial endophytes for the selection of potential efficient biofertilizers for rapeseed crops.</title>
        <authorList>
            <person name="Jimenez-Gomez A."/>
            <person name="Saati-Santamaria Z."/>
            <person name="Menendez E."/>
            <person name="Rivas R."/>
            <person name="Mateos P.F."/>
            <person name="Velazquez E."/>
            <person name="Garcia-Fraile P."/>
        </authorList>
    </citation>
    <scope>NUCLEOTIDE SEQUENCE [LARGE SCALE GENOMIC DNA]</scope>
    <source>
        <strain evidence="2 3">CDVBN10</strain>
    </source>
</reference>
<dbReference type="AlphaFoldDB" id="A0A7V8RHC5"/>
<dbReference type="EMBL" id="VDLV01000001">
    <property type="protein sequence ID" value="MBA1376497.1"/>
    <property type="molecule type" value="Genomic_DNA"/>
</dbReference>
<evidence type="ECO:0000313" key="2">
    <source>
        <dbReference type="EMBL" id="MBA1376497.1"/>
    </source>
</evidence>
<accession>A0A7V8RHC5</accession>
<evidence type="ECO:0000313" key="3">
    <source>
        <dbReference type="Proteomes" id="UP000572407"/>
    </source>
</evidence>
<dbReference type="Proteomes" id="UP000572407">
    <property type="component" value="Unassembled WGS sequence"/>
</dbReference>
<sequence length="78" mass="7848">MPVLSLQGRVEAGLCEAIDASDPADLRSVGLARALIVVGNPVARELAPAGSRSGPFFGPAAQSSGSKLPRHGSVVALK</sequence>
<protein>
    <submittedName>
        <fullName evidence="2">Uncharacterized protein</fullName>
    </submittedName>
</protein>
<comment type="caution">
    <text evidence="2">The sequence shown here is derived from an EMBL/GenBank/DDBJ whole genome shotgun (WGS) entry which is preliminary data.</text>
</comment>
<gene>
    <name evidence="2" type="ORF">FHK92_01435</name>
</gene>
<organism evidence="2 3">
    <name type="scientific">Pseudomonas brassicacearum subsp. neoaurantiaca</name>
    <dbReference type="NCBI Taxonomy" id="494916"/>
    <lineage>
        <taxon>Bacteria</taxon>
        <taxon>Pseudomonadati</taxon>
        <taxon>Pseudomonadota</taxon>
        <taxon>Gammaproteobacteria</taxon>
        <taxon>Pseudomonadales</taxon>
        <taxon>Pseudomonadaceae</taxon>
        <taxon>Pseudomonas</taxon>
    </lineage>
</organism>
<evidence type="ECO:0000256" key="1">
    <source>
        <dbReference type="SAM" id="MobiDB-lite"/>
    </source>
</evidence>
<proteinExistence type="predicted"/>
<feature type="region of interest" description="Disordered" evidence="1">
    <location>
        <begin position="50"/>
        <end position="78"/>
    </location>
</feature>